<proteinExistence type="predicted"/>
<dbReference type="EMBL" id="GBXM01008555">
    <property type="protein sequence ID" value="JAI00023.1"/>
    <property type="molecule type" value="Transcribed_RNA"/>
</dbReference>
<protein>
    <submittedName>
        <fullName evidence="1">Uncharacterized protein</fullName>
    </submittedName>
</protein>
<sequence length="57" mass="6717">MYKRKHIESIMLQKSHRETVSNVTFNIKKSQINALLWGLSTVTCKLYRAADRGHLYH</sequence>
<organism evidence="1">
    <name type="scientific">Anguilla anguilla</name>
    <name type="common">European freshwater eel</name>
    <name type="synonym">Muraena anguilla</name>
    <dbReference type="NCBI Taxonomy" id="7936"/>
    <lineage>
        <taxon>Eukaryota</taxon>
        <taxon>Metazoa</taxon>
        <taxon>Chordata</taxon>
        <taxon>Craniata</taxon>
        <taxon>Vertebrata</taxon>
        <taxon>Euteleostomi</taxon>
        <taxon>Actinopterygii</taxon>
        <taxon>Neopterygii</taxon>
        <taxon>Teleostei</taxon>
        <taxon>Anguilliformes</taxon>
        <taxon>Anguillidae</taxon>
        <taxon>Anguilla</taxon>
    </lineage>
</organism>
<reference evidence="1" key="1">
    <citation type="submission" date="2014-11" db="EMBL/GenBank/DDBJ databases">
        <authorList>
            <person name="Amaro Gonzalez C."/>
        </authorList>
    </citation>
    <scope>NUCLEOTIDE SEQUENCE</scope>
</reference>
<name>A0A0E9XB97_ANGAN</name>
<dbReference type="AlphaFoldDB" id="A0A0E9XB97"/>
<reference evidence="1" key="2">
    <citation type="journal article" date="2015" name="Fish Shellfish Immunol.">
        <title>Early steps in the European eel (Anguilla anguilla)-Vibrio vulnificus interaction in the gills: Role of the RtxA13 toxin.</title>
        <authorList>
            <person name="Callol A."/>
            <person name="Pajuelo D."/>
            <person name="Ebbesson L."/>
            <person name="Teles M."/>
            <person name="MacKenzie S."/>
            <person name="Amaro C."/>
        </authorList>
    </citation>
    <scope>NUCLEOTIDE SEQUENCE</scope>
</reference>
<evidence type="ECO:0000313" key="1">
    <source>
        <dbReference type="EMBL" id="JAI00023.1"/>
    </source>
</evidence>
<accession>A0A0E9XB97</accession>